<feature type="region of interest" description="Disordered" evidence="1">
    <location>
        <begin position="219"/>
        <end position="238"/>
    </location>
</feature>
<feature type="region of interest" description="Disordered" evidence="1">
    <location>
        <begin position="189"/>
        <end position="214"/>
    </location>
</feature>
<protein>
    <submittedName>
        <fullName evidence="3">Uncharacterized protein</fullName>
    </submittedName>
</protein>
<keyword evidence="2" id="KW-0812">Transmembrane</keyword>
<dbReference type="EMBL" id="JAHIBW010000009">
    <property type="protein sequence ID" value="KAG7307707.1"/>
    <property type="molecule type" value="Genomic_DNA"/>
</dbReference>
<keyword evidence="4" id="KW-1185">Reference proteome</keyword>
<organism evidence="3 4">
    <name type="scientific">Plutella xylostella</name>
    <name type="common">Diamondback moth</name>
    <name type="synonym">Plutella maculipennis</name>
    <dbReference type="NCBI Taxonomy" id="51655"/>
    <lineage>
        <taxon>Eukaryota</taxon>
        <taxon>Metazoa</taxon>
        <taxon>Ecdysozoa</taxon>
        <taxon>Arthropoda</taxon>
        <taxon>Hexapoda</taxon>
        <taxon>Insecta</taxon>
        <taxon>Pterygota</taxon>
        <taxon>Neoptera</taxon>
        <taxon>Endopterygota</taxon>
        <taxon>Lepidoptera</taxon>
        <taxon>Glossata</taxon>
        <taxon>Ditrysia</taxon>
        <taxon>Yponomeutoidea</taxon>
        <taxon>Plutellidae</taxon>
        <taxon>Plutella</taxon>
    </lineage>
</organism>
<dbReference type="Proteomes" id="UP000823941">
    <property type="component" value="Chromosome 9"/>
</dbReference>
<sequence length="238" mass="24585">MTFRNGLVSPDASILIRPCVSIKCKSHSNRQPSLNTLTASTLLFVVISVVSALLMAVMPAPSCCWADSTFLSRDLTISLAVAETSMLSFGACSSVQLLGTKYCFKILSFASLDIPFLSKGCHNWHKVWCISSPNVGPTSVASPRACKISGSTSVVEVVGSAPVGWSATAGSVAGGGSVADAVGSMIKSTASSEGGSAEPALKSSRRSGGGSMVSMIASWSRSSTRVSLPEGEERVNQI</sequence>
<name>A0ABQ7QRQ3_PLUXY</name>
<feature type="transmembrane region" description="Helical" evidence="2">
    <location>
        <begin position="37"/>
        <end position="58"/>
    </location>
</feature>
<proteinExistence type="predicted"/>
<keyword evidence="2" id="KW-1133">Transmembrane helix</keyword>
<gene>
    <name evidence="3" type="ORF">JYU34_006274</name>
</gene>
<reference evidence="3 4" key="1">
    <citation type="submission" date="2021-06" db="EMBL/GenBank/DDBJ databases">
        <title>A haploid diamondback moth (Plutella xylostella L.) genome assembly resolves 31 chromosomes and identifies a diamide resistance mutation.</title>
        <authorList>
            <person name="Ward C.M."/>
            <person name="Perry K.D."/>
            <person name="Baker G."/>
            <person name="Powis K."/>
            <person name="Heckel D.G."/>
            <person name="Baxter S.W."/>
        </authorList>
    </citation>
    <scope>NUCLEOTIDE SEQUENCE [LARGE SCALE GENOMIC DNA]</scope>
    <source>
        <strain evidence="3 4">LV</strain>
        <tissue evidence="3">Single pupa</tissue>
    </source>
</reference>
<evidence type="ECO:0000256" key="2">
    <source>
        <dbReference type="SAM" id="Phobius"/>
    </source>
</evidence>
<evidence type="ECO:0000313" key="4">
    <source>
        <dbReference type="Proteomes" id="UP000823941"/>
    </source>
</evidence>
<evidence type="ECO:0000256" key="1">
    <source>
        <dbReference type="SAM" id="MobiDB-lite"/>
    </source>
</evidence>
<evidence type="ECO:0000313" key="3">
    <source>
        <dbReference type="EMBL" id="KAG7307707.1"/>
    </source>
</evidence>
<keyword evidence="2" id="KW-0472">Membrane</keyword>
<accession>A0ABQ7QRQ3</accession>
<comment type="caution">
    <text evidence="3">The sequence shown here is derived from an EMBL/GenBank/DDBJ whole genome shotgun (WGS) entry which is preliminary data.</text>
</comment>